<name>A0A1S4EFY6_DIACI</name>
<evidence type="ECO:0000256" key="1">
    <source>
        <dbReference type="ARBA" id="ARBA00004123"/>
    </source>
</evidence>
<evidence type="ECO:0000256" key="3">
    <source>
        <dbReference type="ARBA" id="ARBA00022737"/>
    </source>
</evidence>
<evidence type="ECO:0000256" key="9">
    <source>
        <dbReference type="SAM" id="MobiDB-lite"/>
    </source>
</evidence>
<feature type="compositionally biased region" description="Acidic residues" evidence="9">
    <location>
        <begin position="856"/>
        <end position="873"/>
    </location>
</feature>
<evidence type="ECO:0000259" key="10">
    <source>
        <dbReference type="PROSITE" id="PS00028"/>
    </source>
</evidence>
<protein>
    <submittedName>
        <fullName evidence="12">Uncharacterized protein LOC108252814</fullName>
    </submittedName>
</protein>
<dbReference type="PANTHER" id="PTHR24388">
    <property type="entry name" value="ZINC FINGER PROTEIN"/>
    <property type="match status" value="1"/>
</dbReference>
<keyword evidence="5" id="KW-0862">Zinc</keyword>
<dbReference type="GO" id="GO:0008270">
    <property type="term" value="F:zinc ion binding"/>
    <property type="evidence" value="ECO:0007669"/>
    <property type="project" value="UniProtKB-KW"/>
</dbReference>
<keyword evidence="11" id="KW-1185">Reference proteome</keyword>
<dbReference type="AlphaFoldDB" id="A0A1S4EFY6"/>
<feature type="domain" description="C2H2-type" evidence="10">
    <location>
        <begin position="1181"/>
        <end position="1201"/>
    </location>
</feature>
<evidence type="ECO:0000256" key="4">
    <source>
        <dbReference type="ARBA" id="ARBA00022771"/>
    </source>
</evidence>
<evidence type="ECO:0000256" key="2">
    <source>
        <dbReference type="ARBA" id="ARBA00022723"/>
    </source>
</evidence>
<dbReference type="GO" id="GO:0000978">
    <property type="term" value="F:RNA polymerase II cis-regulatory region sequence-specific DNA binding"/>
    <property type="evidence" value="ECO:0007669"/>
    <property type="project" value="TreeGrafter"/>
</dbReference>
<organism evidence="11 12">
    <name type="scientific">Diaphorina citri</name>
    <name type="common">Asian citrus psyllid</name>
    <dbReference type="NCBI Taxonomy" id="121845"/>
    <lineage>
        <taxon>Eukaryota</taxon>
        <taxon>Metazoa</taxon>
        <taxon>Ecdysozoa</taxon>
        <taxon>Arthropoda</taxon>
        <taxon>Hexapoda</taxon>
        <taxon>Insecta</taxon>
        <taxon>Pterygota</taxon>
        <taxon>Neoptera</taxon>
        <taxon>Paraneoptera</taxon>
        <taxon>Hemiptera</taxon>
        <taxon>Sternorrhyncha</taxon>
        <taxon>Psylloidea</taxon>
        <taxon>Psyllidae</taxon>
        <taxon>Diaphorininae</taxon>
        <taxon>Diaphorina</taxon>
    </lineage>
</organism>
<evidence type="ECO:0000313" key="12">
    <source>
        <dbReference type="RefSeq" id="XP_017301034.1"/>
    </source>
</evidence>
<dbReference type="InterPro" id="IPR050527">
    <property type="entry name" value="Snail/Krueppel_Znf"/>
</dbReference>
<dbReference type="RefSeq" id="XP_017301034.1">
    <property type="nucleotide sequence ID" value="XM_017445545.2"/>
</dbReference>
<dbReference type="PaxDb" id="121845-A0A1S4EFY6"/>
<feature type="compositionally biased region" description="Basic and acidic residues" evidence="9">
    <location>
        <begin position="302"/>
        <end position="319"/>
    </location>
</feature>
<comment type="similarity">
    <text evidence="8">Belongs to the snail C2H2-type zinc-finger protein family.</text>
</comment>
<keyword evidence="6" id="KW-0238">DNA-binding</keyword>
<gene>
    <name evidence="12" type="primary">LOC108252814</name>
</gene>
<dbReference type="InterPro" id="IPR013087">
    <property type="entry name" value="Znf_C2H2_type"/>
</dbReference>
<evidence type="ECO:0000256" key="7">
    <source>
        <dbReference type="ARBA" id="ARBA00023242"/>
    </source>
</evidence>
<proteinExistence type="inferred from homology"/>
<feature type="compositionally biased region" description="Polar residues" evidence="9">
    <location>
        <begin position="340"/>
        <end position="354"/>
    </location>
</feature>
<evidence type="ECO:0000256" key="6">
    <source>
        <dbReference type="ARBA" id="ARBA00023125"/>
    </source>
</evidence>
<dbReference type="GeneID" id="108252814"/>
<feature type="region of interest" description="Disordered" evidence="9">
    <location>
        <begin position="565"/>
        <end position="584"/>
    </location>
</feature>
<feature type="compositionally biased region" description="Acidic residues" evidence="9">
    <location>
        <begin position="396"/>
        <end position="415"/>
    </location>
</feature>
<reference evidence="12" key="1">
    <citation type="submission" date="2025-08" db="UniProtKB">
        <authorList>
            <consortium name="RefSeq"/>
        </authorList>
    </citation>
    <scope>IDENTIFICATION</scope>
</reference>
<feature type="region of interest" description="Disordered" evidence="9">
    <location>
        <begin position="1013"/>
        <end position="1038"/>
    </location>
</feature>
<feature type="region of interest" description="Disordered" evidence="9">
    <location>
        <begin position="302"/>
        <end position="381"/>
    </location>
</feature>
<dbReference type="SMART" id="SM00355">
    <property type="entry name" value="ZnF_C2H2"/>
    <property type="match status" value="5"/>
</dbReference>
<dbReference type="PROSITE" id="PS00028">
    <property type="entry name" value="ZINC_FINGER_C2H2_1"/>
    <property type="match status" value="2"/>
</dbReference>
<keyword evidence="2" id="KW-0479">Metal-binding</keyword>
<sequence>MWGHSEFGVDMSKNYDFVFSEPDNGSFVQHRPILEDSFYKSFNPDAPEHNVNPESYAAIDEYMDEVFNKSTHSICNACGKNISHRSAEAHFRKHVSRIKKDYFDELPPEYMDRCFKEAYWDDSWETIHHKLRRQYEENRIVQSIFEPETYKCKRCNATFRNHELTYAHLLEHKKNASIISAREAEIRNQIKRDRARNATTLPPHQKEWNPDYIDYLKGVKHKRSVDCIEIDNPGAGDNKTVPLYKIYESFNTSKERIENITPGRIPNIFTVDIPKESIGKSNSDAKNLNKVADDYNERSISENLESRVQERYARQKETDTEIDQQTVSKSGIGEEDPEKVSQNTNGVNKDTNGVNKDMDGVNRDINGVNNDMNPPPEAHEEIPEIPDYYLNVNEDNEEDNHSEEEESDSDSSDEDRDGRKTTRNSKSDAALLPKVVRQSSYWVNECFECGAKFNTRQELLDHINDKGYESLPHIDRVDQTVKCVHCDLAFTNVQKYLEHKVALREAEILLGLHMKKIHPEEDAKRVRKRRSCRIENAETVHVVAHHLDYNVMKHFVLDTVNKGRRKKRNVEYKKKQKRSRRKKRDLMMLKRNKAVRNNKREGMEHSIKKRQVNVENTHNGKDHIKKRQVNIGNKHNLKKRQVDTPNKVDNEVNKPRREIINKRKRRDVDTLMDKMDKEYEKYHMFNWNPDFNIKDPILMHDKYREYYFQGLAEHEKHNLQLQNEQAQRDLIGSQAGQELMAPGDKELRGLGQNLEGVEGTYAYGPALFGTTWSYKLWPTIRYNIMAPGKSYNNTQYFHRYYQNQTIKNHIKAIFRDYFIKPLNATWPVRQFRESERDTEELESLARKDRRKRTAEDVSDEGIEKDLDDNDDVANENQIGGNRNKRHVVDRACFYDQIRERPKIAKKIDKKCGCKNKFNEAQAPLETHIEIKANDIININNIAKGDNELVNEGESINNANGDNIVDTVHNTKRNNIAVNNIPNENIVNPNNGGSVNIANENIVHANLGDIEMKKVRVRSPKPTSPKPPRPKRTKPDEYDDVEDINKEVTILEQLSGKTEQYYFLSEIKLNSCETIETIRFVASDDLMSSSHAIKLIRPNVDTLFQIFSTEDAIHEHNLERMRILREREHADYVELNRTTRRKIYTPFEDPFTIKIMENEDNTFWNPPEVTETEDPAEDRYYCYYCKDMMANTKEFIEHRKFHETSRKQAKEAYLARREKIKEKAKKDFSLESLADM</sequence>
<dbReference type="Proteomes" id="UP000079169">
    <property type="component" value="Unplaced"/>
</dbReference>
<keyword evidence="7" id="KW-0539">Nucleus</keyword>
<dbReference type="PANTHER" id="PTHR24388:SF54">
    <property type="entry name" value="PROTEIN ESCARGOT"/>
    <property type="match status" value="1"/>
</dbReference>
<comment type="subcellular location">
    <subcellularLocation>
        <location evidence="1">Nucleus</location>
    </subcellularLocation>
</comment>
<keyword evidence="4" id="KW-0863">Zinc-finger</keyword>
<accession>A0A1S4EFY6</accession>
<keyword evidence="3" id="KW-0677">Repeat</keyword>
<evidence type="ECO:0000313" key="11">
    <source>
        <dbReference type="Proteomes" id="UP000079169"/>
    </source>
</evidence>
<feature type="region of interest" description="Disordered" evidence="9">
    <location>
        <begin position="396"/>
        <end position="426"/>
    </location>
</feature>
<dbReference type="GO" id="GO:0005634">
    <property type="term" value="C:nucleus"/>
    <property type="evidence" value="ECO:0007669"/>
    <property type="project" value="UniProtKB-SubCell"/>
</dbReference>
<feature type="region of interest" description="Disordered" evidence="9">
    <location>
        <begin position="837"/>
        <end position="879"/>
    </location>
</feature>
<evidence type="ECO:0000256" key="8">
    <source>
        <dbReference type="ARBA" id="ARBA00037948"/>
    </source>
</evidence>
<dbReference type="KEGG" id="dci:108252814"/>
<evidence type="ECO:0000256" key="5">
    <source>
        <dbReference type="ARBA" id="ARBA00022833"/>
    </source>
</evidence>
<dbReference type="GO" id="GO:0000981">
    <property type="term" value="F:DNA-binding transcription factor activity, RNA polymerase II-specific"/>
    <property type="evidence" value="ECO:0007669"/>
    <property type="project" value="TreeGrafter"/>
</dbReference>
<feature type="domain" description="C2H2-type" evidence="10">
    <location>
        <begin position="152"/>
        <end position="172"/>
    </location>
</feature>